<protein>
    <recommendedName>
        <fullName evidence="6">Merlin</fullName>
    </recommendedName>
</protein>
<gene>
    <name evidence="4" type="ORF">CUNI_LOCUS21326</name>
</gene>
<dbReference type="Gene3D" id="6.10.360.10">
    <property type="match status" value="1"/>
</dbReference>
<dbReference type="Pfam" id="PF20492">
    <property type="entry name" value="ERM_helical"/>
    <property type="match status" value="1"/>
</dbReference>
<evidence type="ECO:0008006" key="6">
    <source>
        <dbReference type="Google" id="ProtNLM"/>
    </source>
</evidence>
<feature type="domain" description="Ezrin/radixin/moesin C-terminal" evidence="2">
    <location>
        <begin position="187"/>
        <end position="261"/>
    </location>
</feature>
<sequence length="261" mass="30004">KQLREEAQREKEDLERKLFQLQDEARQSQEALMRSEEAAELLHEKMTVLDEEARLLTQKAAEAEAEVQRIKLTAIKTEEERMYMEQRAHDAEIIAAAILEDSEKRAREAEHLREELMKAKLSEKAAKGKLMELTQKITHGTPGDYTSNFTFPGLASDMTSSLQYVEAGGSLFDGELFSGNMDQLSFEIEKERREYLSKSKTLQDQLKDLRSEIEVLKVEDRANTLDRLHDESIQRGDSKYSTLRKVTANTAKARVAFFEEL</sequence>
<evidence type="ECO:0000313" key="4">
    <source>
        <dbReference type="EMBL" id="CAG5135768.1"/>
    </source>
</evidence>
<keyword evidence="5" id="KW-1185">Reference proteome</keyword>
<evidence type="ECO:0000256" key="1">
    <source>
        <dbReference type="SAM" id="Coils"/>
    </source>
</evidence>
<dbReference type="InterPro" id="IPR011174">
    <property type="entry name" value="ERM"/>
</dbReference>
<keyword evidence="1" id="KW-0175">Coiled coil</keyword>
<feature type="non-terminal residue" evidence="4">
    <location>
        <position position="261"/>
    </location>
</feature>
<dbReference type="EMBL" id="CAJHNH020008455">
    <property type="protein sequence ID" value="CAG5135768.1"/>
    <property type="molecule type" value="Genomic_DNA"/>
</dbReference>
<evidence type="ECO:0000313" key="5">
    <source>
        <dbReference type="Proteomes" id="UP000678393"/>
    </source>
</evidence>
<reference evidence="4" key="1">
    <citation type="submission" date="2021-04" db="EMBL/GenBank/DDBJ databases">
        <authorList>
            <consortium name="Molecular Ecology Group"/>
        </authorList>
    </citation>
    <scope>NUCLEOTIDE SEQUENCE</scope>
</reference>
<dbReference type="PANTHER" id="PTHR23281">
    <property type="entry name" value="MERLIN/MOESIN/EZRIN/RADIXIN"/>
    <property type="match status" value="1"/>
</dbReference>
<dbReference type="InterPro" id="IPR046810">
    <property type="entry name" value="ERM_helical"/>
</dbReference>
<accession>A0A8S4A681</accession>
<evidence type="ECO:0000259" key="2">
    <source>
        <dbReference type="Pfam" id="PF00769"/>
    </source>
</evidence>
<dbReference type="InterPro" id="IPR011259">
    <property type="entry name" value="ERM_C_dom"/>
</dbReference>
<proteinExistence type="predicted"/>
<dbReference type="GO" id="GO:0003779">
    <property type="term" value="F:actin binding"/>
    <property type="evidence" value="ECO:0007669"/>
    <property type="project" value="InterPro"/>
</dbReference>
<dbReference type="Pfam" id="PF00769">
    <property type="entry name" value="ERM_C"/>
    <property type="match status" value="1"/>
</dbReference>
<feature type="domain" description="Ezrin/radixin/moesin alpha-helical" evidence="3">
    <location>
        <begin position="4"/>
        <end position="121"/>
    </location>
</feature>
<dbReference type="AlphaFoldDB" id="A0A8S4A681"/>
<dbReference type="OrthoDB" id="10066072at2759"/>
<name>A0A8S4A681_9EUPU</name>
<evidence type="ECO:0000259" key="3">
    <source>
        <dbReference type="Pfam" id="PF20492"/>
    </source>
</evidence>
<dbReference type="Proteomes" id="UP000678393">
    <property type="component" value="Unassembled WGS sequence"/>
</dbReference>
<feature type="coiled-coil region" evidence="1">
    <location>
        <begin position="192"/>
        <end position="219"/>
    </location>
</feature>
<feature type="coiled-coil region" evidence="1">
    <location>
        <begin position="4"/>
        <end position="119"/>
    </location>
</feature>
<dbReference type="SUPFAM" id="SSF48678">
    <property type="entry name" value="Moesin tail domain"/>
    <property type="match status" value="1"/>
</dbReference>
<dbReference type="InterPro" id="IPR008954">
    <property type="entry name" value="Moesin_tail_sf"/>
</dbReference>
<comment type="caution">
    <text evidence="4">The sequence shown here is derived from an EMBL/GenBank/DDBJ whole genome shotgun (WGS) entry which is preliminary data.</text>
</comment>
<organism evidence="4 5">
    <name type="scientific">Candidula unifasciata</name>
    <dbReference type="NCBI Taxonomy" id="100452"/>
    <lineage>
        <taxon>Eukaryota</taxon>
        <taxon>Metazoa</taxon>
        <taxon>Spiralia</taxon>
        <taxon>Lophotrochozoa</taxon>
        <taxon>Mollusca</taxon>
        <taxon>Gastropoda</taxon>
        <taxon>Heterobranchia</taxon>
        <taxon>Euthyneura</taxon>
        <taxon>Panpulmonata</taxon>
        <taxon>Eupulmonata</taxon>
        <taxon>Stylommatophora</taxon>
        <taxon>Helicina</taxon>
        <taxon>Helicoidea</taxon>
        <taxon>Geomitridae</taxon>
        <taxon>Candidula</taxon>
    </lineage>
</organism>